<reference evidence="2" key="1">
    <citation type="journal article" date="2007" name="Microbiology">
        <title>Comparative analysis of the Corynebacterium glutamicum group and complete genome sequence of strain R.</title>
        <authorList>
            <person name="Yukawa H."/>
            <person name="Omumasaba C.A."/>
            <person name="Nonaka H."/>
            <person name="Kos P."/>
            <person name="Okai N."/>
            <person name="Suzuki N."/>
            <person name="Suda M."/>
            <person name="Tsuge Y."/>
            <person name="Watanabe J."/>
            <person name="Ikeda Y."/>
            <person name="Vertes A.A."/>
            <person name="Inui M."/>
        </authorList>
    </citation>
    <scope>NUCLEOTIDE SEQUENCE</scope>
    <source>
        <strain evidence="2">R</strain>
    </source>
</reference>
<sequence>MNSPTPLPDWLGSTTNCSDRSKRGGSLQVQRPILHESTTDPRFPLKRGGSLPCKLPGFTTAPMAPNSTPSRIASKSLQN</sequence>
<dbReference type="Proteomes" id="UP000006698">
    <property type="component" value="Chromosome"/>
</dbReference>
<dbReference type="EMBL" id="AP009044">
    <property type="protein sequence ID" value="BAF53136.1"/>
    <property type="molecule type" value="Genomic_DNA"/>
</dbReference>
<gene>
    <name evidence="2" type="ordered locus">cgR_5001</name>
</gene>
<protein>
    <submittedName>
        <fullName evidence="2">Uncharacterized protein</fullName>
    </submittedName>
</protein>
<evidence type="ECO:0000256" key="1">
    <source>
        <dbReference type="SAM" id="MobiDB-lite"/>
    </source>
</evidence>
<organism evidence="2">
    <name type="scientific">Corynebacterium glutamicum (strain R)</name>
    <dbReference type="NCBI Taxonomy" id="340322"/>
    <lineage>
        <taxon>Bacteria</taxon>
        <taxon>Bacillati</taxon>
        <taxon>Actinomycetota</taxon>
        <taxon>Actinomycetes</taxon>
        <taxon>Mycobacteriales</taxon>
        <taxon>Corynebacteriaceae</taxon>
        <taxon>Corynebacterium</taxon>
    </lineage>
</organism>
<evidence type="ECO:0000313" key="2">
    <source>
        <dbReference type="EMBL" id="BAF53136.1"/>
    </source>
</evidence>
<dbReference type="KEGG" id="cgt:cgR_5001"/>
<proteinExistence type="predicted"/>
<name>A0AB72V7L3_CORGB</name>
<dbReference type="AlphaFoldDB" id="A0AB72V7L3"/>
<accession>A0AB72V7L3</accession>
<feature type="region of interest" description="Disordered" evidence="1">
    <location>
        <begin position="1"/>
        <end position="79"/>
    </location>
</feature>
<feature type="compositionally biased region" description="Polar residues" evidence="1">
    <location>
        <begin position="65"/>
        <end position="79"/>
    </location>
</feature>